<dbReference type="PANTHER" id="PTHR36069:SF6">
    <property type="entry name" value="FAS1 DOMAIN-CONTAINING PROTEIN"/>
    <property type="match status" value="1"/>
</dbReference>
<dbReference type="Gene3D" id="2.30.180.10">
    <property type="entry name" value="FAS1 domain"/>
    <property type="match status" value="1"/>
</dbReference>
<accession>A0ABQ7YPR0</accession>
<keyword evidence="5" id="KW-1185">Reference proteome</keyword>
<comment type="caution">
    <text evidence="4">The sequence shown here is derived from an EMBL/GenBank/DDBJ whole genome shotgun (WGS) entry which is preliminary data.</text>
</comment>
<feature type="non-terminal residue" evidence="4">
    <location>
        <position position="1"/>
    </location>
</feature>
<protein>
    <recommendedName>
        <fullName evidence="3">FAS1 domain-containing protein</fullName>
    </recommendedName>
</protein>
<dbReference type="Proteomes" id="UP000824890">
    <property type="component" value="Unassembled WGS sequence"/>
</dbReference>
<dbReference type="EMBL" id="JAGKQM010000017">
    <property type="protein sequence ID" value="KAH0870205.1"/>
    <property type="molecule type" value="Genomic_DNA"/>
</dbReference>
<dbReference type="SUPFAM" id="SSF82153">
    <property type="entry name" value="FAS1 domain"/>
    <property type="match status" value="1"/>
</dbReference>
<dbReference type="PANTHER" id="PTHR36069">
    <property type="entry name" value="EXPRESSED PROTEIN-RELATED"/>
    <property type="match status" value="1"/>
</dbReference>
<evidence type="ECO:0000313" key="5">
    <source>
        <dbReference type="Proteomes" id="UP000824890"/>
    </source>
</evidence>
<keyword evidence="2" id="KW-0654">Proteoglycan</keyword>
<keyword evidence="2" id="KW-0325">Glycoprotein</keyword>
<evidence type="ECO:0000256" key="2">
    <source>
        <dbReference type="ARBA" id="ARBA00022974"/>
    </source>
</evidence>
<dbReference type="InterPro" id="IPR053339">
    <property type="entry name" value="FAS1_domain_protein"/>
</dbReference>
<evidence type="ECO:0000256" key="1">
    <source>
        <dbReference type="ARBA" id="ARBA00007843"/>
    </source>
</evidence>
<gene>
    <name evidence="4" type="ORF">HID58_077227</name>
</gene>
<dbReference type="InterPro" id="IPR000782">
    <property type="entry name" value="FAS1_domain"/>
</dbReference>
<organism evidence="4 5">
    <name type="scientific">Brassica napus</name>
    <name type="common">Rape</name>
    <dbReference type="NCBI Taxonomy" id="3708"/>
    <lineage>
        <taxon>Eukaryota</taxon>
        <taxon>Viridiplantae</taxon>
        <taxon>Streptophyta</taxon>
        <taxon>Embryophyta</taxon>
        <taxon>Tracheophyta</taxon>
        <taxon>Spermatophyta</taxon>
        <taxon>Magnoliopsida</taxon>
        <taxon>eudicotyledons</taxon>
        <taxon>Gunneridae</taxon>
        <taxon>Pentapetalae</taxon>
        <taxon>rosids</taxon>
        <taxon>malvids</taxon>
        <taxon>Brassicales</taxon>
        <taxon>Brassicaceae</taxon>
        <taxon>Brassiceae</taxon>
        <taxon>Brassica</taxon>
    </lineage>
</organism>
<name>A0ABQ7YPR0_BRANA</name>
<sequence length="458" mass="52656">PPLNMSEKLVFRSGGGDRYCRGEYLEKRQVFLRSYQFSRKQSFREKSEEVCVVTAEINEEVETRFLVSTQIGLKMLRILGKYRSRSSCQYQKLSHHHEKVTTKHNLGKKLEGRSKGFRLNRPRRLVLKALVLPRRILSIYARITDKMNREEGEGYMRSLVCKKMWWVVHRRTNKRNLHRGCENKSICDLGKDLDEILKGRLETIEEEPEAEERERLGESQKPMLFKAKMNVEKGKTIVKAKMKSGKVFYMLCIIGLASRRASTRSLCLIIAPFLFLFLTVLASTEPPPTPILRHDNQSSDLVSAIADMIRESYNGFGTLLLLHVLNDTNFYNNQEITFLMPSDDHLSQADMSQESLETFILRHTIPAWLMINHLLRFPNKTLVPCSIPDKMFVITKSGRSGGLYVNNARIVSPNICRNSRVACHGVSNVITFTEDSFSKAILSPVLSSVRERITSSRH</sequence>
<evidence type="ECO:0000259" key="3">
    <source>
        <dbReference type="Pfam" id="PF02469"/>
    </source>
</evidence>
<evidence type="ECO:0000313" key="4">
    <source>
        <dbReference type="EMBL" id="KAH0870205.1"/>
    </source>
</evidence>
<dbReference type="InterPro" id="IPR036378">
    <property type="entry name" value="FAS1_dom_sf"/>
</dbReference>
<reference evidence="4 5" key="1">
    <citation type="submission" date="2021-05" db="EMBL/GenBank/DDBJ databases">
        <title>Genome Assembly of Synthetic Allotetraploid Brassica napus Reveals Homoeologous Exchanges between Subgenomes.</title>
        <authorList>
            <person name="Davis J.T."/>
        </authorList>
    </citation>
    <scope>NUCLEOTIDE SEQUENCE [LARGE SCALE GENOMIC DNA]</scope>
    <source>
        <strain evidence="5">cv. Da-Ae</strain>
        <tissue evidence="4">Seedling</tissue>
    </source>
</reference>
<comment type="similarity">
    <text evidence="1">Belongs to the fasciclin-like AGP family.</text>
</comment>
<dbReference type="Pfam" id="PF02469">
    <property type="entry name" value="Fasciclin"/>
    <property type="match status" value="1"/>
</dbReference>
<feature type="domain" description="FAS1" evidence="3">
    <location>
        <begin position="330"/>
        <end position="430"/>
    </location>
</feature>
<proteinExistence type="inferred from homology"/>